<keyword evidence="1" id="KW-0812">Transmembrane</keyword>
<gene>
    <name evidence="2" type="ORF">DDR33_16425</name>
</gene>
<evidence type="ECO:0000256" key="1">
    <source>
        <dbReference type="SAM" id="Phobius"/>
    </source>
</evidence>
<feature type="transmembrane region" description="Helical" evidence="1">
    <location>
        <begin position="7"/>
        <end position="24"/>
    </location>
</feature>
<comment type="caution">
    <text evidence="2">The sequence shown here is derived from an EMBL/GenBank/DDBJ whole genome shotgun (WGS) entry which is preliminary data.</text>
</comment>
<evidence type="ECO:0000313" key="3">
    <source>
        <dbReference type="Proteomes" id="UP000245647"/>
    </source>
</evidence>
<dbReference type="Proteomes" id="UP000245647">
    <property type="component" value="Unassembled WGS sequence"/>
</dbReference>
<organism evidence="2 3">
    <name type="scientific">Pararcticibacter amylolyticus</name>
    <dbReference type="NCBI Taxonomy" id="2173175"/>
    <lineage>
        <taxon>Bacteria</taxon>
        <taxon>Pseudomonadati</taxon>
        <taxon>Bacteroidota</taxon>
        <taxon>Sphingobacteriia</taxon>
        <taxon>Sphingobacteriales</taxon>
        <taxon>Sphingobacteriaceae</taxon>
        <taxon>Pararcticibacter</taxon>
    </lineage>
</organism>
<sequence>MEASRKCLLIFLLCCFINTLVYIPNTYRYSFQSHQLTQKPVLYDTLLDYVLIEIFDLPFHDDDGQAFHIYFKRYFGRSAEVQFVFLAVLFVTSFLRPITTLLPRSVTFFDRSQAPPLPRYYNFLFRLSPF</sequence>
<protein>
    <submittedName>
        <fullName evidence="2">Uncharacterized protein</fullName>
    </submittedName>
</protein>
<dbReference type="AlphaFoldDB" id="A0A2U2PEA6"/>
<reference evidence="2 3" key="1">
    <citation type="submission" date="2018-04" db="EMBL/GenBank/DDBJ databases">
        <title>Pedobacter chongqingensis sp. nov., isolated from a rottenly hemp rope.</title>
        <authorList>
            <person name="Cai Y."/>
        </authorList>
    </citation>
    <scope>NUCLEOTIDE SEQUENCE [LARGE SCALE GENOMIC DNA]</scope>
    <source>
        <strain evidence="2 3">FJ4-8</strain>
    </source>
</reference>
<keyword evidence="1" id="KW-0472">Membrane</keyword>
<dbReference type="EMBL" id="QEAS01000013">
    <property type="protein sequence ID" value="PWG79644.1"/>
    <property type="molecule type" value="Genomic_DNA"/>
</dbReference>
<accession>A0A2U2PEA6</accession>
<feature type="transmembrane region" description="Helical" evidence="1">
    <location>
        <begin position="81"/>
        <end position="102"/>
    </location>
</feature>
<name>A0A2U2PEA6_9SPHI</name>
<dbReference type="RefSeq" id="WP_109416888.1">
    <property type="nucleotide sequence ID" value="NZ_QEAS01000013.1"/>
</dbReference>
<evidence type="ECO:0000313" key="2">
    <source>
        <dbReference type="EMBL" id="PWG79644.1"/>
    </source>
</evidence>
<keyword evidence="1" id="KW-1133">Transmembrane helix</keyword>
<keyword evidence="3" id="KW-1185">Reference proteome</keyword>
<dbReference type="OrthoDB" id="799646at2"/>
<proteinExistence type="predicted"/>